<feature type="region of interest" description="Disordered" evidence="1">
    <location>
        <begin position="153"/>
        <end position="271"/>
    </location>
</feature>
<dbReference type="InterPro" id="IPR010982">
    <property type="entry name" value="Lambda_DNA-bd_dom_sf"/>
</dbReference>
<dbReference type="InterPro" id="IPR001387">
    <property type="entry name" value="Cro/C1-type_HTH"/>
</dbReference>
<keyword evidence="2" id="KW-1133">Transmembrane helix</keyword>
<dbReference type="SUPFAM" id="SSF47413">
    <property type="entry name" value="lambda repressor-like DNA-binding domains"/>
    <property type="match status" value="1"/>
</dbReference>
<keyword evidence="2" id="KW-0812">Transmembrane</keyword>
<dbReference type="Gene3D" id="1.10.260.40">
    <property type="entry name" value="lambda repressor-like DNA-binding domains"/>
    <property type="match status" value="1"/>
</dbReference>
<evidence type="ECO:0000313" key="4">
    <source>
        <dbReference type="EMBL" id="QCZ92976.1"/>
    </source>
</evidence>
<dbReference type="EMBL" id="CP039852">
    <property type="protein sequence ID" value="QCZ92976.1"/>
    <property type="molecule type" value="Genomic_DNA"/>
</dbReference>
<name>A0A5B7YCJ7_9ALTE</name>
<evidence type="ECO:0000256" key="1">
    <source>
        <dbReference type="SAM" id="MobiDB-lite"/>
    </source>
</evidence>
<dbReference type="OrthoDB" id="9790252at2"/>
<dbReference type="PANTHER" id="PTHR34475:SF1">
    <property type="entry name" value="CYTOSKELETON PROTEIN RODZ"/>
    <property type="match status" value="1"/>
</dbReference>
<feature type="compositionally biased region" description="Basic and acidic residues" evidence="1">
    <location>
        <begin position="1"/>
        <end position="17"/>
    </location>
</feature>
<gene>
    <name evidence="4" type="ORF">FBQ74_05485</name>
</gene>
<dbReference type="Pfam" id="PF13464">
    <property type="entry name" value="RodZ_C"/>
    <property type="match status" value="1"/>
</dbReference>
<feature type="compositionally biased region" description="Polar residues" evidence="1">
    <location>
        <begin position="200"/>
        <end position="230"/>
    </location>
</feature>
<dbReference type="SMART" id="SM00530">
    <property type="entry name" value="HTH_XRE"/>
    <property type="match status" value="1"/>
</dbReference>
<dbReference type="RefSeq" id="WP_139755724.1">
    <property type="nucleotide sequence ID" value="NZ_CP039852.1"/>
</dbReference>
<dbReference type="KEGG" id="salk:FBQ74_05485"/>
<accession>A0A5B7YCJ7</accession>
<dbReference type="AlphaFoldDB" id="A0A5B7YCJ7"/>
<dbReference type="CDD" id="cd00093">
    <property type="entry name" value="HTH_XRE"/>
    <property type="match status" value="1"/>
</dbReference>
<feature type="domain" description="HTH cro/C1-type" evidence="3">
    <location>
        <begin position="27"/>
        <end position="87"/>
    </location>
</feature>
<feature type="region of interest" description="Disordered" evidence="1">
    <location>
        <begin position="1"/>
        <end position="36"/>
    </location>
</feature>
<keyword evidence="5" id="KW-1185">Reference proteome</keyword>
<feature type="transmembrane region" description="Helical" evidence="2">
    <location>
        <begin position="120"/>
        <end position="140"/>
    </location>
</feature>
<feature type="compositionally biased region" description="Polar residues" evidence="1">
    <location>
        <begin position="255"/>
        <end position="268"/>
    </location>
</feature>
<evidence type="ECO:0000259" key="3">
    <source>
        <dbReference type="PROSITE" id="PS50943"/>
    </source>
</evidence>
<keyword evidence="2" id="KW-0472">Membrane</keyword>
<evidence type="ECO:0000256" key="2">
    <source>
        <dbReference type="SAM" id="Phobius"/>
    </source>
</evidence>
<organism evidence="4 5">
    <name type="scientific">Salinimonas iocasae</name>
    <dbReference type="NCBI Taxonomy" id="2572577"/>
    <lineage>
        <taxon>Bacteria</taxon>
        <taxon>Pseudomonadati</taxon>
        <taxon>Pseudomonadota</taxon>
        <taxon>Gammaproteobacteria</taxon>
        <taxon>Alteromonadales</taxon>
        <taxon>Alteromonadaceae</taxon>
        <taxon>Alteromonas/Salinimonas group</taxon>
        <taxon>Salinimonas</taxon>
    </lineage>
</organism>
<protein>
    <submittedName>
        <fullName evidence="4">DUF4115 domain-containing protein</fullName>
    </submittedName>
</protein>
<feature type="compositionally biased region" description="Polar residues" evidence="1">
    <location>
        <begin position="182"/>
        <end position="191"/>
    </location>
</feature>
<dbReference type="InterPro" id="IPR050400">
    <property type="entry name" value="Bact_Cytoskel_RodZ"/>
</dbReference>
<dbReference type="PROSITE" id="PS50943">
    <property type="entry name" value="HTH_CROC1"/>
    <property type="match status" value="1"/>
</dbReference>
<sequence>MNSEDVHHDTTANEQREPSVSSPGAMLRQAREQQGLSQQDIADKIFVKVNTVDSIENDKIDQTMSVTFTKGYVRNYAKHLGLDADRVISAFESTHTNPESPARLQSFSQKVAKQAHDDRWMMVTYGILFLLVAGVVIWWYQQDDSVVDDTATTAGETIESSERASAVTASPRTDAEPDVEESQPQSLSQTRQDNEAEASPVQTQTAAQPSTNARATTGGQEQAGSLQADTAQERVAEDDDSPSESDIAQVGDASAEQTANEASQSPASADTAKMTFTFGEDCWVNIEDANGETIATGIKREGRVMSVSGQPPISVTLGAPDNVAVTLNGTSVDISDYQNGRTARFTLPLQE</sequence>
<dbReference type="Pfam" id="PF13413">
    <property type="entry name" value="HTH_25"/>
    <property type="match status" value="1"/>
</dbReference>
<dbReference type="PANTHER" id="PTHR34475">
    <property type="match status" value="1"/>
</dbReference>
<dbReference type="InterPro" id="IPR025194">
    <property type="entry name" value="RodZ-like_C"/>
</dbReference>
<dbReference type="Proteomes" id="UP000304912">
    <property type="component" value="Chromosome"/>
</dbReference>
<proteinExistence type="predicted"/>
<evidence type="ECO:0000313" key="5">
    <source>
        <dbReference type="Proteomes" id="UP000304912"/>
    </source>
</evidence>
<reference evidence="4 5" key="1">
    <citation type="submission" date="2019-04" db="EMBL/GenBank/DDBJ databases">
        <title>Salinimonas iocasae sp. nov., a halophilic bacterium isolated from the outer tube casing of tubeworms in Okinawa Trough.</title>
        <authorList>
            <person name="Zhang H."/>
            <person name="Wang H."/>
            <person name="Li C."/>
        </authorList>
    </citation>
    <scope>NUCLEOTIDE SEQUENCE [LARGE SCALE GENOMIC DNA]</scope>
    <source>
        <strain evidence="4 5">KX18D6</strain>
    </source>
</reference>
<dbReference type="GO" id="GO:0003677">
    <property type="term" value="F:DNA binding"/>
    <property type="evidence" value="ECO:0007669"/>
    <property type="project" value="InterPro"/>
</dbReference>